<dbReference type="PATRIC" id="fig|307121.4.peg.3836"/>
<sequence>MLDERELADLMRSEVEAAETRSTVLDVDRAMTRGRRQRRYAQGGAAALLVGALVVGGMTAPNLLPPDHAPLGTGSADGTSVEGATGLPAALTVVDPTVRHVRFGWLPDGVRAVQYQAGLLQSGPGVYLGATTSAPGARWRGVSVNLYPEGVEPSAPQRDDGVPAGPLGTSVGPDLNGRPSTFARYSGADQPEAILRWRYAPGGWAQVRVFGGPGDASDTAVRVARALRFGHDPVPLPVPVRGVPDTLRLITLDVSETRGDELSWSAWTTWSPEPSGAAPAQQRARTLSVGFSRHRPDTDPGDKAHPDPNTTVGGHPARFGGQGGDESLIVYDVNGVDVSVDDRGLLPAGGTRALFGRLAVDPAAARWIPHLHP</sequence>
<keyword evidence="2" id="KW-1133">Transmembrane helix</keyword>
<protein>
    <submittedName>
        <fullName evidence="3">Uncharacterized protein</fullName>
    </submittedName>
</protein>
<evidence type="ECO:0000256" key="2">
    <source>
        <dbReference type="SAM" id="Phobius"/>
    </source>
</evidence>
<feature type="region of interest" description="Disordered" evidence="1">
    <location>
        <begin position="151"/>
        <end position="176"/>
    </location>
</feature>
<keyword evidence="2" id="KW-0812">Transmembrane</keyword>
<dbReference type="EMBL" id="LT598496">
    <property type="protein sequence ID" value="SBV28228.1"/>
    <property type="molecule type" value="Genomic_DNA"/>
</dbReference>
<evidence type="ECO:0000256" key="1">
    <source>
        <dbReference type="SAM" id="MobiDB-lite"/>
    </source>
</evidence>
<reference evidence="4" key="1">
    <citation type="submission" date="2016-06" db="EMBL/GenBank/DDBJ databases">
        <authorList>
            <person name="Varghese N."/>
        </authorList>
    </citation>
    <scope>NUCLEOTIDE SEQUENCE [LARGE SCALE GENOMIC DNA]</scope>
    <source>
        <strain evidence="4">DSM 45344</strain>
    </source>
</reference>
<dbReference type="Proteomes" id="UP000199393">
    <property type="component" value="Chromosome I"/>
</dbReference>
<proteinExistence type="predicted"/>
<gene>
    <name evidence="3" type="ORF">GA0070620_3762</name>
</gene>
<keyword evidence="2" id="KW-0472">Membrane</keyword>
<keyword evidence="4" id="KW-1185">Reference proteome</keyword>
<dbReference type="STRING" id="307121.GA0070620_3762"/>
<organism evidence="3 4">
    <name type="scientific">Micromonospora krabiensis</name>
    <dbReference type="NCBI Taxonomy" id="307121"/>
    <lineage>
        <taxon>Bacteria</taxon>
        <taxon>Bacillati</taxon>
        <taxon>Actinomycetota</taxon>
        <taxon>Actinomycetes</taxon>
        <taxon>Micromonosporales</taxon>
        <taxon>Micromonosporaceae</taxon>
        <taxon>Micromonospora</taxon>
    </lineage>
</organism>
<accession>A0A1C3N6M5</accession>
<evidence type="ECO:0000313" key="4">
    <source>
        <dbReference type="Proteomes" id="UP000199393"/>
    </source>
</evidence>
<dbReference type="AlphaFoldDB" id="A0A1C3N6M5"/>
<dbReference type="OrthoDB" id="5185175at2"/>
<dbReference type="RefSeq" id="WP_091592660.1">
    <property type="nucleotide sequence ID" value="NZ_JBHRWG010000004.1"/>
</dbReference>
<feature type="compositionally biased region" description="Basic and acidic residues" evidence="1">
    <location>
        <begin position="294"/>
        <end position="306"/>
    </location>
</feature>
<evidence type="ECO:0000313" key="3">
    <source>
        <dbReference type="EMBL" id="SBV28228.1"/>
    </source>
</evidence>
<feature type="transmembrane region" description="Helical" evidence="2">
    <location>
        <begin position="40"/>
        <end position="60"/>
    </location>
</feature>
<feature type="region of interest" description="Disordered" evidence="1">
    <location>
        <begin position="268"/>
        <end position="323"/>
    </location>
</feature>
<name>A0A1C3N6M5_9ACTN</name>